<dbReference type="EMBL" id="ML978957">
    <property type="protein sequence ID" value="KAF1933145.1"/>
    <property type="molecule type" value="Genomic_DNA"/>
</dbReference>
<organism evidence="1 2">
    <name type="scientific">Didymella exigua CBS 183.55</name>
    <dbReference type="NCBI Taxonomy" id="1150837"/>
    <lineage>
        <taxon>Eukaryota</taxon>
        <taxon>Fungi</taxon>
        <taxon>Dikarya</taxon>
        <taxon>Ascomycota</taxon>
        <taxon>Pezizomycotina</taxon>
        <taxon>Dothideomycetes</taxon>
        <taxon>Pleosporomycetidae</taxon>
        <taxon>Pleosporales</taxon>
        <taxon>Pleosporineae</taxon>
        <taxon>Didymellaceae</taxon>
        <taxon>Didymella</taxon>
    </lineage>
</organism>
<dbReference type="RefSeq" id="XP_033453393.1">
    <property type="nucleotide sequence ID" value="XM_033587987.1"/>
</dbReference>
<evidence type="ECO:0000313" key="2">
    <source>
        <dbReference type="Proteomes" id="UP000800082"/>
    </source>
</evidence>
<dbReference type="GeneID" id="54345634"/>
<evidence type="ECO:0000313" key="1">
    <source>
        <dbReference type="EMBL" id="KAF1933145.1"/>
    </source>
</evidence>
<sequence>MNTSTTSLVSTISSSRSFKPYVCVLPSSHTHAEKYKSRIHCPSKPASPFRGLCQIKISKPARPTIQERERAIQKHHIELEKREEKVLLREEMAEKREWSLKAGFFELAQAKVREACDAAAGKEQGKIRGSAFRSWKQVWRRKSSSGRGWAKWEEGRFR</sequence>
<gene>
    <name evidence="1" type="ORF">M421DRAFT_190720</name>
</gene>
<name>A0A6A5RXD8_9PLEO</name>
<accession>A0A6A5RXD8</accession>
<keyword evidence="2" id="KW-1185">Reference proteome</keyword>
<proteinExistence type="predicted"/>
<dbReference type="AlphaFoldDB" id="A0A6A5RXD8"/>
<dbReference type="OrthoDB" id="3792972at2759"/>
<reference evidence="1" key="1">
    <citation type="journal article" date="2020" name="Stud. Mycol.">
        <title>101 Dothideomycetes genomes: a test case for predicting lifestyles and emergence of pathogens.</title>
        <authorList>
            <person name="Haridas S."/>
            <person name="Albert R."/>
            <person name="Binder M."/>
            <person name="Bloem J."/>
            <person name="Labutti K."/>
            <person name="Salamov A."/>
            <person name="Andreopoulos B."/>
            <person name="Baker S."/>
            <person name="Barry K."/>
            <person name="Bills G."/>
            <person name="Bluhm B."/>
            <person name="Cannon C."/>
            <person name="Castanera R."/>
            <person name="Culley D."/>
            <person name="Daum C."/>
            <person name="Ezra D."/>
            <person name="Gonzalez J."/>
            <person name="Henrissat B."/>
            <person name="Kuo A."/>
            <person name="Liang C."/>
            <person name="Lipzen A."/>
            <person name="Lutzoni F."/>
            <person name="Magnuson J."/>
            <person name="Mondo S."/>
            <person name="Nolan M."/>
            <person name="Ohm R."/>
            <person name="Pangilinan J."/>
            <person name="Park H.-J."/>
            <person name="Ramirez L."/>
            <person name="Alfaro M."/>
            <person name="Sun H."/>
            <person name="Tritt A."/>
            <person name="Yoshinaga Y."/>
            <person name="Zwiers L.-H."/>
            <person name="Turgeon B."/>
            <person name="Goodwin S."/>
            <person name="Spatafora J."/>
            <person name="Crous P."/>
            <person name="Grigoriev I."/>
        </authorList>
    </citation>
    <scope>NUCLEOTIDE SEQUENCE</scope>
    <source>
        <strain evidence="1">CBS 183.55</strain>
    </source>
</reference>
<dbReference type="Proteomes" id="UP000800082">
    <property type="component" value="Unassembled WGS sequence"/>
</dbReference>
<protein>
    <submittedName>
        <fullName evidence="1">Uncharacterized protein</fullName>
    </submittedName>
</protein>